<reference evidence="5" key="1">
    <citation type="journal article" date="2020" name="mSystems">
        <title>Genome- and Community-Level Interaction Insights into Carbon Utilization and Element Cycling Functions of Hydrothermarchaeota in Hydrothermal Sediment.</title>
        <authorList>
            <person name="Zhou Z."/>
            <person name="Liu Y."/>
            <person name="Xu W."/>
            <person name="Pan J."/>
            <person name="Luo Z.H."/>
            <person name="Li M."/>
        </authorList>
    </citation>
    <scope>NUCLEOTIDE SEQUENCE [LARGE SCALE GENOMIC DNA]</scope>
    <source>
        <strain evidence="5">SpSt-477</strain>
    </source>
</reference>
<dbReference type="InterPro" id="IPR027417">
    <property type="entry name" value="P-loop_NTPase"/>
</dbReference>
<dbReference type="GO" id="GO:0015192">
    <property type="term" value="F:L-phenylalanine transmembrane transporter activity"/>
    <property type="evidence" value="ECO:0007669"/>
    <property type="project" value="TreeGrafter"/>
</dbReference>
<dbReference type="GO" id="GO:0042941">
    <property type="term" value="P:D-alanine transmembrane transport"/>
    <property type="evidence" value="ECO:0007669"/>
    <property type="project" value="TreeGrafter"/>
</dbReference>
<dbReference type="SUPFAM" id="SSF52540">
    <property type="entry name" value="P-loop containing nucleoside triphosphate hydrolases"/>
    <property type="match status" value="1"/>
</dbReference>
<evidence type="ECO:0000256" key="2">
    <source>
        <dbReference type="ARBA" id="ARBA00022741"/>
    </source>
</evidence>
<dbReference type="GO" id="GO:0015808">
    <property type="term" value="P:L-alanine transport"/>
    <property type="evidence" value="ECO:0007669"/>
    <property type="project" value="TreeGrafter"/>
</dbReference>
<dbReference type="GO" id="GO:1903805">
    <property type="term" value="P:L-valine import across plasma membrane"/>
    <property type="evidence" value="ECO:0007669"/>
    <property type="project" value="TreeGrafter"/>
</dbReference>
<feature type="domain" description="ABC transporter" evidence="4">
    <location>
        <begin position="4"/>
        <end position="252"/>
    </location>
</feature>
<dbReference type="AlphaFoldDB" id="A0A7C4RSH3"/>
<keyword evidence="2" id="KW-0547">Nucleotide-binding</keyword>
<dbReference type="PANTHER" id="PTHR45772:SF7">
    <property type="entry name" value="AMINO ACID ABC TRANSPORTER ATP-BINDING PROTEIN"/>
    <property type="match status" value="1"/>
</dbReference>
<comment type="caution">
    <text evidence="5">The sequence shown here is derived from an EMBL/GenBank/DDBJ whole genome shotgun (WGS) entry which is preliminary data.</text>
</comment>
<dbReference type="GO" id="GO:1903806">
    <property type="term" value="P:L-isoleucine import across plasma membrane"/>
    <property type="evidence" value="ECO:0007669"/>
    <property type="project" value="TreeGrafter"/>
</dbReference>
<sequence>MALLEADNVLKQFGGLIAVNKVSFQLEQGRIVSIIGPNGAGKTTFFNTLTGIYHPDGGEITFKGKSLNRLRPDQIAALGVARTFQNIRLFGNMSVIENILVGMHVHLKQTPVDTLLHLPFFQREEREAEQKAEVLMQYVGLKGVGNELAKNLPYGGQRRLEIARALAADPQLLLLDEPAAGMNPQETEDLIRLFRRIRDEKGITILLIEHDMRVVMNISEWICVMDHGEKIAEGTPAEIRSNKQVIEAYLGRSALSGNQKESSA</sequence>
<evidence type="ECO:0000256" key="1">
    <source>
        <dbReference type="ARBA" id="ARBA00022448"/>
    </source>
</evidence>
<name>A0A7C4RSH3_9BACT</name>
<accession>A0A7C4RSH3</accession>
<dbReference type="Gene3D" id="3.40.50.300">
    <property type="entry name" value="P-loop containing nucleotide triphosphate hydrolases"/>
    <property type="match status" value="1"/>
</dbReference>
<dbReference type="InterPro" id="IPR003439">
    <property type="entry name" value="ABC_transporter-like_ATP-bd"/>
</dbReference>
<dbReference type="InterPro" id="IPR003593">
    <property type="entry name" value="AAA+_ATPase"/>
</dbReference>
<keyword evidence="1" id="KW-0813">Transport</keyword>
<dbReference type="GO" id="GO:0016887">
    <property type="term" value="F:ATP hydrolysis activity"/>
    <property type="evidence" value="ECO:0007669"/>
    <property type="project" value="InterPro"/>
</dbReference>
<proteinExistence type="predicted"/>
<protein>
    <submittedName>
        <fullName evidence="5">ABC transporter ATP-binding protein</fullName>
    </submittedName>
</protein>
<dbReference type="FunFam" id="3.40.50.300:FF:000421">
    <property type="entry name" value="Branched-chain amino acid ABC transporter ATP-binding protein"/>
    <property type="match status" value="1"/>
</dbReference>
<dbReference type="InterPro" id="IPR032823">
    <property type="entry name" value="BCA_ABC_TP_C"/>
</dbReference>
<evidence type="ECO:0000259" key="4">
    <source>
        <dbReference type="PROSITE" id="PS50893"/>
    </source>
</evidence>
<dbReference type="GO" id="GO:0005886">
    <property type="term" value="C:plasma membrane"/>
    <property type="evidence" value="ECO:0007669"/>
    <property type="project" value="TreeGrafter"/>
</dbReference>
<evidence type="ECO:0000256" key="3">
    <source>
        <dbReference type="ARBA" id="ARBA00022840"/>
    </source>
</evidence>
<dbReference type="PANTHER" id="PTHR45772">
    <property type="entry name" value="CONSERVED COMPONENT OF ABC TRANSPORTER FOR NATURAL AMINO ACIDS-RELATED"/>
    <property type="match status" value="1"/>
</dbReference>
<dbReference type="GO" id="GO:0005304">
    <property type="term" value="F:L-valine transmembrane transporter activity"/>
    <property type="evidence" value="ECO:0007669"/>
    <property type="project" value="TreeGrafter"/>
</dbReference>
<dbReference type="EMBL" id="DSUH01000171">
    <property type="protein sequence ID" value="HGU32637.1"/>
    <property type="molecule type" value="Genomic_DNA"/>
</dbReference>
<evidence type="ECO:0000313" key="5">
    <source>
        <dbReference type="EMBL" id="HGU32637.1"/>
    </source>
</evidence>
<dbReference type="SMART" id="SM00382">
    <property type="entry name" value="AAA"/>
    <property type="match status" value="1"/>
</dbReference>
<dbReference type="CDD" id="cd03219">
    <property type="entry name" value="ABC_Mj1267_LivG_branched"/>
    <property type="match status" value="1"/>
</dbReference>
<keyword evidence="3 5" id="KW-0067">ATP-binding</keyword>
<gene>
    <name evidence="5" type="ORF">ENS29_07260</name>
</gene>
<dbReference type="GO" id="GO:0015188">
    <property type="term" value="F:L-isoleucine transmembrane transporter activity"/>
    <property type="evidence" value="ECO:0007669"/>
    <property type="project" value="TreeGrafter"/>
</dbReference>
<organism evidence="5">
    <name type="scientific">Desulfatirhabdium butyrativorans</name>
    <dbReference type="NCBI Taxonomy" id="340467"/>
    <lineage>
        <taxon>Bacteria</taxon>
        <taxon>Pseudomonadati</taxon>
        <taxon>Thermodesulfobacteriota</taxon>
        <taxon>Desulfobacteria</taxon>
        <taxon>Desulfobacterales</taxon>
        <taxon>Desulfatirhabdiaceae</taxon>
        <taxon>Desulfatirhabdium</taxon>
    </lineage>
</organism>
<dbReference type="InterPro" id="IPR051120">
    <property type="entry name" value="ABC_AA/LPS_Transport"/>
</dbReference>
<dbReference type="Pfam" id="PF00005">
    <property type="entry name" value="ABC_tran"/>
    <property type="match status" value="1"/>
</dbReference>
<dbReference type="Pfam" id="PF12399">
    <property type="entry name" value="BCA_ABC_TP_C"/>
    <property type="match status" value="1"/>
</dbReference>
<dbReference type="GO" id="GO:0005524">
    <property type="term" value="F:ATP binding"/>
    <property type="evidence" value="ECO:0007669"/>
    <property type="project" value="UniProtKB-KW"/>
</dbReference>
<dbReference type="PROSITE" id="PS50893">
    <property type="entry name" value="ABC_TRANSPORTER_2"/>
    <property type="match status" value="1"/>
</dbReference>